<feature type="compositionally biased region" description="Low complexity" evidence="1">
    <location>
        <begin position="1567"/>
        <end position="1577"/>
    </location>
</feature>
<feature type="compositionally biased region" description="Acidic residues" evidence="1">
    <location>
        <begin position="253"/>
        <end position="265"/>
    </location>
</feature>
<dbReference type="HOGENOM" id="CLU_237973_0_0_1"/>
<keyword evidence="3" id="KW-1185">Reference proteome</keyword>
<reference evidence="3" key="1">
    <citation type="journal article" date="2014" name="Proc. Natl. Acad. Sci. U.S.A.">
        <title>Extensive sampling of basidiomycete genomes demonstrates inadequacy of the white-rot/brown-rot paradigm for wood decay fungi.</title>
        <authorList>
            <person name="Riley R."/>
            <person name="Salamov A.A."/>
            <person name="Brown D.W."/>
            <person name="Nagy L.G."/>
            <person name="Floudas D."/>
            <person name="Held B.W."/>
            <person name="Levasseur A."/>
            <person name="Lombard V."/>
            <person name="Morin E."/>
            <person name="Otillar R."/>
            <person name="Lindquist E.A."/>
            <person name="Sun H."/>
            <person name="LaButti K.M."/>
            <person name="Schmutz J."/>
            <person name="Jabbour D."/>
            <person name="Luo H."/>
            <person name="Baker S.E."/>
            <person name="Pisabarro A.G."/>
            <person name="Walton J.D."/>
            <person name="Blanchette R.A."/>
            <person name="Henrissat B."/>
            <person name="Martin F."/>
            <person name="Cullen D."/>
            <person name="Hibbett D.S."/>
            <person name="Grigoriev I.V."/>
        </authorList>
    </citation>
    <scope>NUCLEOTIDE SEQUENCE [LARGE SCALE GENOMIC DNA]</scope>
    <source>
        <strain evidence="3">CBS 339.88</strain>
    </source>
</reference>
<feature type="compositionally biased region" description="Polar residues" evidence="1">
    <location>
        <begin position="1342"/>
        <end position="1356"/>
    </location>
</feature>
<feature type="compositionally biased region" description="Acidic residues" evidence="1">
    <location>
        <begin position="1965"/>
        <end position="1974"/>
    </location>
</feature>
<feature type="compositionally biased region" description="Acidic residues" evidence="1">
    <location>
        <begin position="94"/>
        <end position="104"/>
    </location>
</feature>
<feature type="compositionally biased region" description="Polar residues" evidence="1">
    <location>
        <begin position="930"/>
        <end position="942"/>
    </location>
</feature>
<feature type="compositionally biased region" description="Low complexity" evidence="1">
    <location>
        <begin position="1700"/>
        <end position="1719"/>
    </location>
</feature>
<protein>
    <submittedName>
        <fullName evidence="2">Uncharacterized protein</fullName>
    </submittedName>
</protein>
<organism evidence="2 3">
    <name type="scientific">Galerina marginata (strain CBS 339.88)</name>
    <dbReference type="NCBI Taxonomy" id="685588"/>
    <lineage>
        <taxon>Eukaryota</taxon>
        <taxon>Fungi</taxon>
        <taxon>Dikarya</taxon>
        <taxon>Basidiomycota</taxon>
        <taxon>Agaricomycotina</taxon>
        <taxon>Agaricomycetes</taxon>
        <taxon>Agaricomycetidae</taxon>
        <taxon>Agaricales</taxon>
        <taxon>Agaricineae</taxon>
        <taxon>Strophariaceae</taxon>
        <taxon>Galerina</taxon>
    </lineage>
</organism>
<feature type="region of interest" description="Disordered" evidence="1">
    <location>
        <begin position="1454"/>
        <end position="1618"/>
    </location>
</feature>
<gene>
    <name evidence="2" type="ORF">GALMADRAFT_248342</name>
</gene>
<name>A0A067T9M2_GALM3</name>
<feature type="compositionally biased region" description="Basic and acidic residues" evidence="1">
    <location>
        <begin position="347"/>
        <end position="361"/>
    </location>
</feature>
<feature type="compositionally biased region" description="Acidic residues" evidence="1">
    <location>
        <begin position="329"/>
        <end position="346"/>
    </location>
</feature>
<sequence>MSTPYHYTPRVPAAPHPTPHLVSPYTFSNAKSVRAPIHNPYDKFTQPEFDAWIGGITGALRRALGQDDQVTGGQEKRSEAGPADSRSYQFGVEGSDDEPPDDSFAEIKSRRAKGKARDPREGPGLGKGDSVQPIEILSSDEEDADEVELSMVRDEGSDEEDEEDEDAQYQTEEDDEEYDWERGQSSSQPLPSPKMSRRKQVVREEQYEEEEEEEEEEAEGYYEEQGGEYGEFDQDDEEDEEDQVHSARAGSDEVIDILSDDDEEAAVPPHKLVERSSENEEDRRQESQLEEASDESDEYEDEGEETYHLDASQSILPGHSLIRRPRDDLYEDDEVSEEEAEEEPEADMSKVDEIEEVRPLEEGTSFPPPASMEAIHVEGPDHWSGPPTPVEDFYSGGDVRVVPGTKPDAHHLRPTNIEELDKNEIEHVVNTDAVQPMDEDTSFPPQQRELVSAADLPDPWEGANTYAEDLYTGGDVRLPSSGLATAHYLGATDVDIIEELRADVMVGVDDSKAAQPVNEDTSFFHPEETKPPLELPDPWSGPQTFAEDFYSGGDVRTMPGHQIDPSLLLGTGDVEDDIDSFLTPGVLTPNQSEERMSFADNSAYEDDDDERQVIQLPANHYVPSGLRHNLPIPTDAEFISIYDSDDEQEQGATGDFVDDDTLFLMYPEPEEGLQEVDELADEDIVVPPIGSSVEDEMVVSGVHVESIDQTQSQVLSTAQSHASELPEVSTEPERQEETPVLESSPPPYNAGAAEDKDTFEVATASEYNYQLQAENADVLLPAEVIEPETKSHHAVDEEPAMEVVDSEVLTERPAEDLPLIVEEDMTAEREPDAEDKTGQELIIEKAVISVNEEMEVETHHAKSPRITAVDLDYQEPGHAVLAESVSGAANSKSEESDPDAVDTGPESENDNGSTAHLDQEVAQQAPVHSIASTSTAPSQLQPHGQLPTPPSEKSRYVPLPLVVEGDASSIVPNAPKLGVELEEVPDEDADIPQPVLADATEVEIEMDVSKTCDYRVDEIAGWTDEDAEGEFDGLDDGVSLVSIKDSSEIMDTWDEENQGYEFEEPRTDGRLTEEPADRETSLGVVSVSPEEATAFYEARSRGLDTEHSPMETTRALSAHGDIASSITQTFEEEIPQQIATEAHVSDSVADILNSSTDTEMPMPITADVNVPDPMGLSSSSLQRDIDGMPGTPSLIPCLVSTPQPAKGDASGLPSVPQSTALEQPSQQDFYDEPGTSTQAGGLFIPAESSANTAPSELPQEDLHSRILTSLAEALFGPRASLDVFRSQDVLLQATTSSPKGVQASVTQSSFPTVPLPLRVGVEPASVIEEDVFGEVQRASQRDAPTTSSATVPQLTSPPYRAPILSMRIPVTRKPTDPILMADPYPYSLSTPTNSMYLAHEEASEEDIGQDNSISSNSTLEKPAEDNGIDGHELQHPTKQVLLAKSNETGIQQTIPRIAASTSTPPLKAGSSKQSTKRKRDSSPRSSQKSESAAKSQKGKSRKPTKSERRKSQTKNAIAEPTSDEIIVVKPRAHGKVNEPVKRAPSETSQVSQASSGASATLRMLQPISRASSIASSARSHKSIVSQPSPTVNKPNTLPPQPLVPPTPPAPPPPPVTLFHAHGQKRKALVQKLSQSLVPRAQLRKSELSRIPSAPHVPEQPTVFTPSASPLPSTSTPINALHPVTVTKSPIPSANPVPAGSSYTTQTPSSQPPSSAKPTQNPSLLKPTQASTPQISKTNAPVTRSTRSQCRYHRISLPKEEGGPRVCFLVPGCSLNDKELMEEEEIEDHGDATQEDSQRMVNDIESLGFNLNLIGVMRQLVGLDILREQEVFYLPQPGEEVHRKLSVRKAERAAIAKAPGDSSSYTGSPSYSASIRSPASNRAPPSVADSTSTSLSALRKVVDSEKGSTAASSDRESESSDDEEPDAKRPRPSPPGELGAMGPPAQSTGKKQKGKRKKKPDQTYQPEEEHEDVSDAEPSSSRKRRKSGAARGVKRTRTSEVFTAMADDADQRESKRLRAHLTAPESTTPQQPTT</sequence>
<feature type="region of interest" description="Disordered" evidence="1">
    <location>
        <begin position="885"/>
        <end position="955"/>
    </location>
</feature>
<dbReference type="Proteomes" id="UP000027222">
    <property type="component" value="Unassembled WGS sequence"/>
</dbReference>
<proteinExistence type="predicted"/>
<accession>A0A067T9M2</accession>
<feature type="compositionally biased region" description="Low complexity" evidence="1">
    <location>
        <begin position="1664"/>
        <end position="1676"/>
    </location>
</feature>
<feature type="compositionally biased region" description="Polar residues" evidence="1">
    <location>
        <begin position="711"/>
        <end position="722"/>
    </location>
</feature>
<feature type="compositionally biased region" description="Acidic residues" evidence="1">
    <location>
        <begin position="1051"/>
        <end position="1062"/>
    </location>
</feature>
<dbReference type="EMBL" id="KL142380">
    <property type="protein sequence ID" value="KDR75703.1"/>
    <property type="molecule type" value="Genomic_DNA"/>
</dbReference>
<feature type="compositionally biased region" description="Polar residues" evidence="1">
    <location>
        <begin position="1215"/>
        <end position="1239"/>
    </location>
</feature>
<feature type="compositionally biased region" description="Polar residues" evidence="1">
    <location>
        <begin position="1454"/>
        <end position="1464"/>
    </location>
</feature>
<feature type="compositionally biased region" description="Acidic residues" evidence="1">
    <location>
        <begin position="206"/>
        <end position="242"/>
    </location>
</feature>
<feature type="region of interest" description="Disordered" evidence="1">
    <location>
        <begin position="1051"/>
        <end position="1082"/>
    </location>
</feature>
<feature type="region of interest" description="Disordered" evidence="1">
    <location>
        <begin position="711"/>
        <end position="761"/>
    </location>
</feature>
<feature type="compositionally biased region" description="Low complexity" evidence="1">
    <location>
        <begin position="1485"/>
        <end position="1495"/>
    </location>
</feature>
<feature type="compositionally biased region" description="Basic and acidic residues" evidence="1">
    <location>
        <begin position="1063"/>
        <end position="1080"/>
    </location>
</feature>
<feature type="compositionally biased region" description="Basic and acidic residues" evidence="1">
    <location>
        <begin position="271"/>
        <end position="287"/>
    </location>
</feature>
<feature type="compositionally biased region" description="Acidic residues" evidence="1">
    <location>
        <begin position="156"/>
        <end position="179"/>
    </location>
</feature>
<dbReference type="OrthoDB" id="2804229at2759"/>
<feature type="region of interest" description="Disordered" evidence="1">
    <location>
        <begin position="1401"/>
        <end position="1431"/>
    </location>
</feature>
<feature type="compositionally biased region" description="Basic residues" evidence="1">
    <location>
        <begin position="1949"/>
        <end position="1958"/>
    </location>
</feature>
<evidence type="ECO:0000313" key="2">
    <source>
        <dbReference type="EMBL" id="KDR75703.1"/>
    </source>
</evidence>
<feature type="compositionally biased region" description="Basic and acidic residues" evidence="1">
    <location>
        <begin position="1421"/>
        <end position="1431"/>
    </location>
</feature>
<feature type="compositionally biased region" description="Basic and acidic residues" evidence="1">
    <location>
        <begin position="105"/>
        <end position="121"/>
    </location>
</feature>
<feature type="region of interest" description="Disordered" evidence="1">
    <location>
        <begin position="1643"/>
        <end position="1748"/>
    </location>
</feature>
<feature type="compositionally biased region" description="Acidic residues" evidence="1">
    <location>
        <begin position="138"/>
        <end position="148"/>
    </location>
</feature>
<feature type="compositionally biased region" description="Polar residues" evidence="1">
    <location>
        <begin position="1409"/>
        <end position="1419"/>
    </location>
</feature>
<feature type="region of interest" description="Disordered" evidence="1">
    <location>
        <begin position="1853"/>
        <end position="2033"/>
    </location>
</feature>
<feature type="compositionally biased region" description="Polar residues" evidence="1">
    <location>
        <begin position="2023"/>
        <end position="2033"/>
    </location>
</feature>
<feature type="compositionally biased region" description="Acidic residues" evidence="1">
    <location>
        <begin position="896"/>
        <end position="909"/>
    </location>
</feature>
<feature type="compositionally biased region" description="Basic and acidic residues" evidence="1">
    <location>
        <begin position="826"/>
        <end position="838"/>
    </location>
</feature>
<feature type="compositionally biased region" description="Polar residues" evidence="1">
    <location>
        <begin position="1582"/>
        <end position="1593"/>
    </location>
</feature>
<feature type="region of interest" description="Disordered" evidence="1">
    <location>
        <begin position="1155"/>
        <end position="1242"/>
    </location>
</feature>
<feature type="compositionally biased region" description="Polar residues" evidence="1">
    <location>
        <begin position="1720"/>
        <end position="1748"/>
    </location>
</feature>
<feature type="region of interest" description="Disordered" evidence="1">
    <location>
        <begin position="1337"/>
        <end position="1358"/>
    </location>
</feature>
<feature type="compositionally biased region" description="Basic and acidic residues" evidence="1">
    <location>
        <begin position="1535"/>
        <end position="1544"/>
    </location>
</feature>
<feature type="compositionally biased region" description="Low complexity" evidence="1">
    <location>
        <begin position="1548"/>
        <end position="1559"/>
    </location>
</feature>
<feature type="compositionally biased region" description="Acidic residues" evidence="1">
    <location>
        <begin position="288"/>
        <end position="304"/>
    </location>
</feature>
<evidence type="ECO:0000313" key="3">
    <source>
        <dbReference type="Proteomes" id="UP000027222"/>
    </source>
</evidence>
<feature type="compositionally biased region" description="Low complexity" evidence="1">
    <location>
        <begin position="1858"/>
        <end position="1873"/>
    </location>
</feature>
<feature type="region of interest" description="Disordered" evidence="1">
    <location>
        <begin position="790"/>
        <end position="840"/>
    </location>
</feature>
<feature type="compositionally biased region" description="Basic residues" evidence="1">
    <location>
        <begin position="1980"/>
        <end position="1995"/>
    </location>
</feature>
<feature type="compositionally biased region" description="Pro residues" evidence="1">
    <location>
        <begin position="1596"/>
        <end position="1615"/>
    </location>
</feature>
<evidence type="ECO:0000256" key="1">
    <source>
        <dbReference type="SAM" id="MobiDB-lite"/>
    </source>
</evidence>
<feature type="region of interest" description="Disordered" evidence="1">
    <location>
        <begin position="64"/>
        <end position="412"/>
    </location>
</feature>